<dbReference type="EMBL" id="BA000013">
    <property type="protein sequence ID" value="BAB54654.1"/>
    <property type="molecule type" value="Genomic_DNA"/>
</dbReference>
<dbReference type="PATRIC" id="fig|266835.9.peg.7067"/>
<keyword evidence="1" id="KW-0614">Plasmid</keyword>
<dbReference type="InterPro" id="IPR017850">
    <property type="entry name" value="Alkaline_phosphatase_core_sf"/>
</dbReference>
<dbReference type="InterPro" id="IPR002591">
    <property type="entry name" value="Phosphodiest/P_Trfase"/>
</dbReference>
<dbReference type="PANTHER" id="PTHR10151:SF120">
    <property type="entry name" value="BIS(5'-ADENOSYL)-TRIPHOSPHATASE"/>
    <property type="match status" value="1"/>
</dbReference>
<protein>
    <submittedName>
        <fullName evidence="1">Mlr9275 protein</fullName>
    </submittedName>
</protein>
<dbReference type="SUPFAM" id="SSF53649">
    <property type="entry name" value="Alkaline phosphatase-like"/>
    <property type="match status" value="1"/>
</dbReference>
<evidence type="ECO:0000313" key="1">
    <source>
        <dbReference type="EMBL" id="BAB54654.1"/>
    </source>
</evidence>
<dbReference type="Pfam" id="PF01663">
    <property type="entry name" value="Phosphodiest"/>
    <property type="match status" value="1"/>
</dbReference>
<dbReference type="Gene3D" id="3.40.720.10">
    <property type="entry name" value="Alkaline Phosphatase, subunit A"/>
    <property type="match status" value="1"/>
</dbReference>
<proteinExistence type="predicted"/>
<dbReference type="AlphaFoldDB" id="Q981Q5"/>
<sequence length="431" mass="46654">MRKKLISILVDGVSADTFEKHAHRLPNMRHLAERGLRVRRLKSAVPATSVPGRATMLTGVGPETHGIYGNHIFRGDASVAPLAEDLLVPTIATHARQAGLDVAAIGQALVNPRDTSVYVSPWWLRGFMTGYRFSKMVTPEALAASRAIHDPEDRLAKAGLTEMDAFRDAADGGAPHLISGLALDQFLNRAVVALLGSDRPPDLLLTEIEMPDAFQHYLGYDSPAGIWSVEFADMLIGNLLAVLERTGRREDYVIAVASDHGHGFVDTAIFPEAIIPDMHWMTEGASLYVSLKAAGDLERVTERLLPYGVELWNDHHVPENLRGTVAMFVAPPRHSFEERPSDASGPLVATGSPHLISTHGFRPGSPEDDRMFILSGGGIAPKVIKAADADQFAPTLASVLGLPLEPYAGRSLIAEESPIARSPQSLELHLK</sequence>
<dbReference type="KEGG" id="mlo:mlr9275"/>
<gene>
    <name evidence="1" type="ordered locus">mlr9275</name>
</gene>
<dbReference type="Proteomes" id="UP000000552">
    <property type="component" value="Plasmid pMLa"/>
</dbReference>
<name>Q981Q5_RHILO</name>
<dbReference type="PANTHER" id="PTHR10151">
    <property type="entry name" value="ECTONUCLEOTIDE PYROPHOSPHATASE/PHOSPHODIESTERASE"/>
    <property type="match status" value="1"/>
</dbReference>
<dbReference type="SMR" id="Q981Q5"/>
<reference evidence="1 2" key="1">
    <citation type="journal article" date="2000" name="DNA Res.">
        <title>Complete genome structure of the nitrogen-fixing symbiotic bacterium Mesorhizobium loti.</title>
        <authorList>
            <person name="Kaneko T."/>
            <person name="Nakamura Y."/>
            <person name="Sato S."/>
            <person name="Asamizu E."/>
            <person name="Kato T."/>
            <person name="Sasamoto S."/>
            <person name="Watanabe A."/>
            <person name="Idesawa K."/>
            <person name="Ishikawa A."/>
            <person name="Kawashima K."/>
            <person name="Kimura T."/>
            <person name="Kishida Y."/>
            <person name="Kiyokawa C."/>
            <person name="Kohara M."/>
            <person name="Matsumoto M."/>
            <person name="Matsuno A."/>
            <person name="Mochizuki Y."/>
            <person name="Nakayama S."/>
            <person name="Nakazaki N."/>
            <person name="Shimpo S."/>
            <person name="Sugimoto M."/>
            <person name="Takeuchi C."/>
            <person name="Yamada M."/>
            <person name="Tabata S."/>
        </authorList>
    </citation>
    <scope>NUCLEOTIDE SEQUENCE [LARGE SCALE GENOMIC DNA]</scope>
    <source>
        <strain evidence="2">LMG 29417 / CECT 9101 / MAFF 303099</strain>
        <plasmid evidence="1 2">pMLa</plasmid>
    </source>
</reference>
<organism evidence="1 2">
    <name type="scientific">Mesorhizobium japonicum (strain LMG 29417 / CECT 9101 / MAFF 303099)</name>
    <name type="common">Mesorhizobium loti (strain MAFF 303099)</name>
    <dbReference type="NCBI Taxonomy" id="266835"/>
    <lineage>
        <taxon>Bacteria</taxon>
        <taxon>Pseudomonadati</taxon>
        <taxon>Pseudomonadota</taxon>
        <taxon>Alphaproteobacteria</taxon>
        <taxon>Hyphomicrobiales</taxon>
        <taxon>Phyllobacteriaceae</taxon>
        <taxon>Mesorhizobium</taxon>
    </lineage>
</organism>
<geneLocation type="plasmid" evidence="1 2">
    <name>pMLa</name>
</geneLocation>
<dbReference type="HOGENOM" id="CLU_643732_0_0_5"/>
<accession>Q981Q5</accession>
<dbReference type="RefSeq" id="WP_010915822.1">
    <property type="nucleotide sequence ID" value="NC_002679.1"/>
</dbReference>
<dbReference type="DNASU" id="1231449"/>
<evidence type="ECO:0000313" key="2">
    <source>
        <dbReference type="Proteomes" id="UP000000552"/>
    </source>
</evidence>
<dbReference type="GO" id="GO:0016787">
    <property type="term" value="F:hydrolase activity"/>
    <property type="evidence" value="ECO:0007669"/>
    <property type="project" value="UniProtKB-ARBA"/>
</dbReference>